<dbReference type="SFLD" id="SFLDS00029">
    <property type="entry name" value="Radical_SAM"/>
    <property type="match status" value="1"/>
</dbReference>
<dbReference type="PROSITE" id="PS51918">
    <property type="entry name" value="RADICAL_SAM"/>
    <property type="match status" value="1"/>
</dbReference>
<feature type="non-terminal residue" evidence="2">
    <location>
        <position position="1"/>
    </location>
</feature>
<dbReference type="Pfam" id="PF04055">
    <property type="entry name" value="Radical_SAM"/>
    <property type="match status" value="1"/>
</dbReference>
<keyword evidence="3" id="KW-1185">Reference proteome</keyword>
<organism evidence="2 3">
    <name type="scientific">Goodea atripinnis</name>
    <dbReference type="NCBI Taxonomy" id="208336"/>
    <lineage>
        <taxon>Eukaryota</taxon>
        <taxon>Metazoa</taxon>
        <taxon>Chordata</taxon>
        <taxon>Craniata</taxon>
        <taxon>Vertebrata</taxon>
        <taxon>Euteleostomi</taxon>
        <taxon>Actinopterygii</taxon>
        <taxon>Neopterygii</taxon>
        <taxon>Teleostei</taxon>
        <taxon>Neoteleostei</taxon>
        <taxon>Acanthomorphata</taxon>
        <taxon>Ovalentaria</taxon>
        <taxon>Atherinomorphae</taxon>
        <taxon>Cyprinodontiformes</taxon>
        <taxon>Goodeidae</taxon>
        <taxon>Goodea</taxon>
    </lineage>
</organism>
<evidence type="ECO:0000259" key="1">
    <source>
        <dbReference type="PROSITE" id="PS51918"/>
    </source>
</evidence>
<name>A0ABV0NSB2_9TELE</name>
<dbReference type="Proteomes" id="UP001476798">
    <property type="component" value="Unassembled WGS sequence"/>
</dbReference>
<evidence type="ECO:0000313" key="3">
    <source>
        <dbReference type="Proteomes" id="UP001476798"/>
    </source>
</evidence>
<proteinExistence type="predicted"/>
<dbReference type="Gene3D" id="3.30.750.210">
    <property type="match status" value="1"/>
</dbReference>
<accession>A0ABV0NSB2</accession>
<dbReference type="InterPro" id="IPR058240">
    <property type="entry name" value="rSAM_sf"/>
</dbReference>
<comment type="caution">
    <text evidence="2">The sequence shown here is derived from an EMBL/GenBank/DDBJ whole genome shotgun (WGS) entry which is preliminary data.</text>
</comment>
<reference evidence="2 3" key="1">
    <citation type="submission" date="2021-06" db="EMBL/GenBank/DDBJ databases">
        <authorList>
            <person name="Palmer J.M."/>
        </authorList>
    </citation>
    <scope>NUCLEOTIDE SEQUENCE [LARGE SCALE GENOMIC DNA]</scope>
    <source>
        <strain evidence="2 3">GA_2019</strain>
        <tissue evidence="2">Muscle</tissue>
    </source>
</reference>
<dbReference type="PANTHER" id="PTHR43020">
    <property type="entry name" value="CDK5 REGULATORY SUBUNIT-ASSOCIATED PROTEIN 1"/>
    <property type="match status" value="1"/>
</dbReference>
<gene>
    <name evidence="2" type="primary">CDK5RAP1</name>
    <name evidence="2" type="ORF">GOODEAATRI_006312</name>
</gene>
<dbReference type="SUPFAM" id="SSF102114">
    <property type="entry name" value="Radical SAM enzymes"/>
    <property type="match status" value="1"/>
</dbReference>
<sequence length="126" mass="14462">SIMRGCDNMCSYCIVPFTRGRERSRPISSILEEVQMLSDQGVKEVTLLGQNVNSYREISEEQFYSSELTKLSRGFKTIYQTKQGGLRFSDLLDQVSRVDPDMRIRFTSPHPKDFPDEVCHTGHLPV</sequence>
<dbReference type="EMBL" id="JAHRIO010050274">
    <property type="protein sequence ID" value="MEQ2174289.1"/>
    <property type="molecule type" value="Genomic_DNA"/>
</dbReference>
<feature type="domain" description="Radical SAM core" evidence="1">
    <location>
        <begin position="1"/>
        <end position="126"/>
    </location>
</feature>
<dbReference type="InterPro" id="IPR007197">
    <property type="entry name" value="rSAM"/>
</dbReference>
<dbReference type="PANTHER" id="PTHR43020:SF2">
    <property type="entry name" value="MITOCHONDRIAL TRNA METHYLTHIOTRANSFERASE CDK5RAP1"/>
    <property type="match status" value="1"/>
</dbReference>
<protein>
    <submittedName>
        <fullName evidence="2">CDK5 regulatory subunit associated protein 1</fullName>
    </submittedName>
</protein>
<evidence type="ECO:0000313" key="2">
    <source>
        <dbReference type="EMBL" id="MEQ2174289.1"/>
    </source>
</evidence>